<evidence type="ECO:0000313" key="4">
    <source>
        <dbReference type="Proteomes" id="UP000219338"/>
    </source>
</evidence>
<organism evidence="3 4">
    <name type="scientific">Armillaria ostoyae</name>
    <name type="common">Armillaria root rot fungus</name>
    <dbReference type="NCBI Taxonomy" id="47428"/>
    <lineage>
        <taxon>Eukaryota</taxon>
        <taxon>Fungi</taxon>
        <taxon>Dikarya</taxon>
        <taxon>Basidiomycota</taxon>
        <taxon>Agaricomycotina</taxon>
        <taxon>Agaricomycetes</taxon>
        <taxon>Agaricomycetidae</taxon>
        <taxon>Agaricales</taxon>
        <taxon>Marasmiineae</taxon>
        <taxon>Physalacriaceae</taxon>
        <taxon>Armillaria</taxon>
    </lineage>
</organism>
<dbReference type="Pfam" id="PF17921">
    <property type="entry name" value="Integrase_H2C2"/>
    <property type="match status" value="1"/>
</dbReference>
<evidence type="ECO:0000313" key="3">
    <source>
        <dbReference type="EMBL" id="SJL18330.1"/>
    </source>
</evidence>
<dbReference type="AlphaFoldDB" id="A0A284SBD7"/>
<keyword evidence="4" id="KW-1185">Reference proteome</keyword>
<proteinExistence type="predicted"/>
<evidence type="ECO:0000259" key="2">
    <source>
        <dbReference type="PROSITE" id="PS50994"/>
    </source>
</evidence>
<dbReference type="InterPro" id="IPR001584">
    <property type="entry name" value="Integrase_cat-core"/>
</dbReference>
<accession>A0A284SBD7</accession>
<keyword evidence="1" id="KW-0694">RNA-binding</keyword>
<dbReference type="InterPro" id="IPR050951">
    <property type="entry name" value="Retrovirus_Pol_polyprotein"/>
</dbReference>
<reference evidence="4" key="1">
    <citation type="journal article" date="2017" name="Nat. Ecol. Evol.">
        <title>Genome expansion and lineage-specific genetic innovations in the forest pathogenic fungi Armillaria.</title>
        <authorList>
            <person name="Sipos G."/>
            <person name="Prasanna A.N."/>
            <person name="Walter M.C."/>
            <person name="O'Connor E."/>
            <person name="Balint B."/>
            <person name="Krizsan K."/>
            <person name="Kiss B."/>
            <person name="Hess J."/>
            <person name="Varga T."/>
            <person name="Slot J."/>
            <person name="Riley R."/>
            <person name="Boka B."/>
            <person name="Rigling D."/>
            <person name="Barry K."/>
            <person name="Lee J."/>
            <person name="Mihaltcheva S."/>
            <person name="LaButti K."/>
            <person name="Lipzen A."/>
            <person name="Waldron R."/>
            <person name="Moloney N.M."/>
            <person name="Sperisen C."/>
            <person name="Kredics L."/>
            <person name="Vagvoelgyi C."/>
            <person name="Patrignani A."/>
            <person name="Fitzpatrick D."/>
            <person name="Nagy I."/>
            <person name="Doyle S."/>
            <person name="Anderson J.B."/>
            <person name="Grigoriev I.V."/>
            <person name="Gueldener U."/>
            <person name="Muensterkoetter M."/>
            <person name="Nagy L.G."/>
        </authorList>
    </citation>
    <scope>NUCLEOTIDE SEQUENCE [LARGE SCALE GENOMIC DNA]</scope>
    <source>
        <strain evidence="4">C18/9</strain>
    </source>
</reference>
<evidence type="ECO:0000256" key="1">
    <source>
        <dbReference type="ARBA" id="ARBA00022884"/>
    </source>
</evidence>
<dbReference type="PROSITE" id="PS50994">
    <property type="entry name" value="INTEGRASE"/>
    <property type="match status" value="1"/>
</dbReference>
<gene>
    <name evidence="3" type="ORF">ARMOST_21916</name>
</gene>
<dbReference type="Gene3D" id="1.10.340.70">
    <property type="match status" value="1"/>
</dbReference>
<name>A0A284SBD7_ARMOS</name>
<dbReference type="SUPFAM" id="SSF53098">
    <property type="entry name" value="Ribonuclease H-like"/>
    <property type="match status" value="1"/>
</dbReference>
<dbReference type="Pfam" id="PF00665">
    <property type="entry name" value="rve"/>
    <property type="match status" value="1"/>
</dbReference>
<sequence length="158" mass="17965">MEKSSPHSHDHITIGHPEITKTQELVLHDYWWPKMKKDVEAYVKGCETCQQTKTSMQAKAAPLNPNAISTSLKDALLVIVDQFSKAIIPIACNIELSVEGWARLLRDHVYACHRMPQVVISDRGPQFVSKFMKELYQMLDITQNASMAFHPQTDGQME</sequence>
<dbReference type="Gene3D" id="3.30.420.10">
    <property type="entry name" value="Ribonuclease H-like superfamily/Ribonuclease H"/>
    <property type="match status" value="1"/>
</dbReference>
<dbReference type="InterPro" id="IPR012337">
    <property type="entry name" value="RNaseH-like_sf"/>
</dbReference>
<dbReference type="GO" id="GO:0003723">
    <property type="term" value="F:RNA binding"/>
    <property type="evidence" value="ECO:0007669"/>
    <property type="project" value="UniProtKB-KW"/>
</dbReference>
<dbReference type="GO" id="GO:0015074">
    <property type="term" value="P:DNA integration"/>
    <property type="evidence" value="ECO:0007669"/>
    <property type="project" value="InterPro"/>
</dbReference>
<dbReference type="InterPro" id="IPR036397">
    <property type="entry name" value="RNaseH_sf"/>
</dbReference>
<dbReference type="PANTHER" id="PTHR37984">
    <property type="entry name" value="PROTEIN CBG26694"/>
    <property type="match status" value="1"/>
</dbReference>
<protein>
    <recommendedName>
        <fullName evidence="2">Integrase catalytic domain-containing protein</fullName>
    </recommendedName>
</protein>
<dbReference type="EMBL" id="FUEG01000057">
    <property type="protein sequence ID" value="SJL18330.1"/>
    <property type="molecule type" value="Genomic_DNA"/>
</dbReference>
<dbReference type="InterPro" id="IPR041588">
    <property type="entry name" value="Integrase_H2C2"/>
</dbReference>
<dbReference type="OrthoDB" id="2273864at2759"/>
<dbReference type="PANTHER" id="PTHR37984:SF5">
    <property type="entry name" value="PROTEIN NYNRIN-LIKE"/>
    <property type="match status" value="1"/>
</dbReference>
<feature type="domain" description="Integrase catalytic" evidence="2">
    <location>
        <begin position="50"/>
        <end position="158"/>
    </location>
</feature>
<dbReference type="GO" id="GO:0005634">
    <property type="term" value="C:nucleus"/>
    <property type="evidence" value="ECO:0007669"/>
    <property type="project" value="UniProtKB-ARBA"/>
</dbReference>
<dbReference type="Proteomes" id="UP000219338">
    <property type="component" value="Unassembled WGS sequence"/>
</dbReference>